<dbReference type="SUPFAM" id="SSF53067">
    <property type="entry name" value="Actin-like ATPase domain"/>
    <property type="match status" value="2"/>
</dbReference>
<dbReference type="GO" id="GO:0005829">
    <property type="term" value="C:cytosol"/>
    <property type="evidence" value="ECO:0007669"/>
    <property type="project" value="TreeGrafter"/>
</dbReference>
<dbReference type="PRINTS" id="PR00475">
    <property type="entry name" value="HEXOKINASE"/>
</dbReference>
<dbReference type="SMART" id="SM00320">
    <property type="entry name" value="WD40"/>
    <property type="match status" value="5"/>
</dbReference>
<evidence type="ECO:0000259" key="10">
    <source>
        <dbReference type="Pfam" id="PF00349"/>
    </source>
</evidence>
<dbReference type="GO" id="GO:0006096">
    <property type="term" value="P:glycolytic process"/>
    <property type="evidence" value="ECO:0007669"/>
    <property type="project" value="UniProtKB-UniPathway"/>
</dbReference>
<dbReference type="EC" id="2.7.1.2" evidence="12"/>
<sequence>MADAKESELHKRAQQIASEFDLDATQVNSAVSHLVQHLNSALSHESTTQIPSFITSLPTGTEKGVFLGVDLGGTNCRVCSVQLQGDSTYTLLQTISEIPRVIMTEHSYMPLFLFVAKCIADFLAENPHLTKPTEEQGPTPVLPLPLGFIFSFTFEQHSLARGVLLQWDKGWAIPTAIGRDPCQMLQEAVDTLKLPVSVCALANDSVGTLLARAYTNPTSPPTLMGAIFGTGTNAAYVEQQSKIHKLASRKASDLGASCGVMLMNTEWGGCFDDNTAALPSTQYDQILDRESTNPGQQTLEKHVSGLYLGELLRLALLDLVNSNLLRFEIRNSETCPLLKQYHIDSELLSVLAGDRSPDLLMSRQVVAERLQISDITPEDAKAIRTIAMAIGRRAGRTAGVAVAGIIIQSGRVSKFDAKAAPFTAESKIKAPEGLLVETKETNAIGCGSAFRLVYRLIKRFFKNKPASPPSHPTIPSSELQFKAQTTSPVSSPTLSDTKTATFSSDCGSEIDTGTIDIGVDGSLIEYYPSFEADLRSALRDVVQIGEAGEQRVKMGVAKNGSSIGAAIAALYQTPVTCIAATKTIIAAGSWDKAIYQWDISTSKPVGKPLLGHTDFVKALTWAKIDGVDVLVSGGADRKLIVWNAQTGAQLHTIQDSAVAMGSLQHLVVDPVLTTASEAVVVSAGSDPHIRRWRIRLTSYEKIREQHHGTANSEERPTICVHETGVYRLHFATASGDDELDLWTASADGTAKCLSRTRNFTPDDVITHGDHVRAVAVTELWVITAGRDEDIKIWDKASGKLAYVLYGHYDEVTDLLLITDPRDLSQKVCSTSIDGTVRVWPLKRKELDQLVEEMRKDITAEAAEENQEENELLTAEEEAELAALMEDD</sequence>
<organism evidence="12 13">
    <name type="scientific">Ceratocystis fimbriata f. sp. platani</name>
    <dbReference type="NCBI Taxonomy" id="88771"/>
    <lineage>
        <taxon>Eukaryota</taxon>
        <taxon>Fungi</taxon>
        <taxon>Dikarya</taxon>
        <taxon>Ascomycota</taxon>
        <taxon>Pezizomycotina</taxon>
        <taxon>Sordariomycetes</taxon>
        <taxon>Hypocreomycetidae</taxon>
        <taxon>Microascales</taxon>
        <taxon>Ceratocystidaceae</taxon>
        <taxon>Ceratocystis</taxon>
    </lineage>
</organism>
<dbReference type="InterPro" id="IPR043129">
    <property type="entry name" value="ATPase_NBD"/>
</dbReference>
<dbReference type="GO" id="GO:0004340">
    <property type="term" value="F:glucokinase activity"/>
    <property type="evidence" value="ECO:0007669"/>
    <property type="project" value="UniProtKB-EC"/>
</dbReference>
<dbReference type="Pfam" id="PF03727">
    <property type="entry name" value="Hexokinase_2"/>
    <property type="match status" value="2"/>
</dbReference>
<evidence type="ECO:0000259" key="11">
    <source>
        <dbReference type="Pfam" id="PF03727"/>
    </source>
</evidence>
<dbReference type="GO" id="GO:0006006">
    <property type="term" value="P:glucose metabolic process"/>
    <property type="evidence" value="ECO:0007669"/>
    <property type="project" value="TreeGrafter"/>
</dbReference>
<dbReference type="Gene3D" id="3.40.367.20">
    <property type="match status" value="2"/>
</dbReference>
<dbReference type="InterPro" id="IPR022672">
    <property type="entry name" value="Hexokinase_N"/>
</dbReference>
<dbReference type="GO" id="GO:0005524">
    <property type="term" value="F:ATP binding"/>
    <property type="evidence" value="ECO:0007669"/>
    <property type="project" value="UniProtKB-KW"/>
</dbReference>
<keyword evidence="7" id="KW-0067">ATP-binding</keyword>
<feature type="domain" description="Hexokinase C-terminal" evidence="11">
    <location>
        <begin position="512"/>
        <end position="570"/>
    </location>
</feature>
<keyword evidence="6 12" id="KW-0418">Kinase</keyword>
<dbReference type="Gene3D" id="3.30.420.40">
    <property type="match status" value="1"/>
</dbReference>
<dbReference type="PROSITE" id="PS00678">
    <property type="entry name" value="WD_REPEATS_1"/>
    <property type="match status" value="1"/>
</dbReference>
<evidence type="ECO:0000256" key="7">
    <source>
        <dbReference type="ARBA" id="ARBA00022840"/>
    </source>
</evidence>
<keyword evidence="3 12" id="KW-0808">Transferase</keyword>
<dbReference type="InterPro" id="IPR015943">
    <property type="entry name" value="WD40/YVTN_repeat-like_dom_sf"/>
</dbReference>
<dbReference type="EMBL" id="LBBL01000004">
    <property type="protein sequence ID" value="KKF97554.1"/>
    <property type="molecule type" value="Genomic_DNA"/>
</dbReference>
<dbReference type="PANTHER" id="PTHR19443:SF30">
    <property type="entry name" value="GLUCOKINASE-1-RELATED"/>
    <property type="match status" value="1"/>
</dbReference>
<keyword evidence="13" id="KW-1185">Reference proteome</keyword>
<dbReference type="Gene3D" id="2.130.10.10">
    <property type="entry name" value="YVTN repeat-like/Quinoprotein amine dehydrogenase"/>
    <property type="match status" value="2"/>
</dbReference>
<dbReference type="OrthoDB" id="419537at2759"/>
<dbReference type="SUPFAM" id="SSF50978">
    <property type="entry name" value="WD40 repeat-like"/>
    <property type="match status" value="1"/>
</dbReference>
<dbReference type="GO" id="GO:0005739">
    <property type="term" value="C:mitochondrion"/>
    <property type="evidence" value="ECO:0007669"/>
    <property type="project" value="TreeGrafter"/>
</dbReference>
<feature type="domain" description="Hexokinase C-terminal" evidence="11">
    <location>
        <begin position="224"/>
        <end position="411"/>
    </location>
</feature>
<dbReference type="SMR" id="A0A0F8DP44"/>
<reference evidence="12 13" key="1">
    <citation type="submission" date="2015-04" db="EMBL/GenBank/DDBJ databases">
        <title>Genome sequence of Ceratocystis platani, a major pathogen of plane trees.</title>
        <authorList>
            <person name="Belbahri L."/>
        </authorList>
    </citation>
    <scope>NUCLEOTIDE SEQUENCE [LARGE SCALE GENOMIC DNA]</scope>
    <source>
        <strain evidence="12 13">CFO</strain>
    </source>
</reference>
<comment type="caution">
    <text evidence="12">The sequence shown here is derived from an EMBL/GenBank/DDBJ whole genome shotgun (WGS) entry which is preliminary data.</text>
</comment>
<dbReference type="UniPathway" id="UPA00109">
    <property type="reaction ID" value="UER00180"/>
</dbReference>
<proteinExistence type="inferred from homology"/>
<dbReference type="Pfam" id="PF00349">
    <property type="entry name" value="Hexokinase_1"/>
    <property type="match status" value="1"/>
</dbReference>
<accession>A0A0F8DP44</accession>
<keyword evidence="9" id="KW-0175">Coiled coil</keyword>
<evidence type="ECO:0000256" key="1">
    <source>
        <dbReference type="ARBA" id="ARBA00009225"/>
    </source>
</evidence>
<evidence type="ECO:0000256" key="2">
    <source>
        <dbReference type="ARBA" id="ARBA00022574"/>
    </source>
</evidence>
<dbReference type="PANTHER" id="PTHR19443">
    <property type="entry name" value="HEXOKINASE"/>
    <property type="match status" value="1"/>
</dbReference>
<feature type="coiled-coil region" evidence="9">
    <location>
        <begin position="843"/>
        <end position="879"/>
    </location>
</feature>
<dbReference type="InterPro" id="IPR001680">
    <property type="entry name" value="WD40_rpt"/>
</dbReference>
<feature type="domain" description="Hexokinase N-terminal" evidence="10">
    <location>
        <begin position="13"/>
        <end position="214"/>
    </location>
</feature>
<evidence type="ECO:0000256" key="6">
    <source>
        <dbReference type="ARBA" id="ARBA00022777"/>
    </source>
</evidence>
<keyword evidence="5" id="KW-0547">Nucleotide-binding</keyword>
<feature type="repeat" description="WD" evidence="8">
    <location>
        <begin position="804"/>
        <end position="849"/>
    </location>
</feature>
<dbReference type="AlphaFoldDB" id="A0A0F8DP44"/>
<keyword evidence="2 8" id="KW-0853">WD repeat</keyword>
<evidence type="ECO:0000256" key="4">
    <source>
        <dbReference type="ARBA" id="ARBA00022737"/>
    </source>
</evidence>
<evidence type="ECO:0000313" key="13">
    <source>
        <dbReference type="Proteomes" id="UP000034841"/>
    </source>
</evidence>
<dbReference type="Pfam" id="PF00400">
    <property type="entry name" value="WD40"/>
    <property type="match status" value="3"/>
</dbReference>
<dbReference type="InterPro" id="IPR036322">
    <property type="entry name" value="WD40_repeat_dom_sf"/>
</dbReference>
<dbReference type="InterPro" id="IPR019775">
    <property type="entry name" value="WD40_repeat_CS"/>
</dbReference>
<feature type="repeat" description="WD" evidence="8">
    <location>
        <begin position="609"/>
        <end position="652"/>
    </location>
</feature>
<evidence type="ECO:0000256" key="3">
    <source>
        <dbReference type="ARBA" id="ARBA00022679"/>
    </source>
</evidence>
<dbReference type="InterPro" id="IPR022673">
    <property type="entry name" value="Hexokinase_C"/>
</dbReference>
<evidence type="ECO:0000313" key="12">
    <source>
        <dbReference type="EMBL" id="KKF97554.1"/>
    </source>
</evidence>
<evidence type="ECO:0000256" key="9">
    <source>
        <dbReference type="SAM" id="Coils"/>
    </source>
</evidence>
<gene>
    <name evidence="12" type="primary">glkA_1</name>
    <name evidence="12" type="ORF">CFO_g112</name>
</gene>
<dbReference type="Proteomes" id="UP000034841">
    <property type="component" value="Unassembled WGS sequence"/>
</dbReference>
<dbReference type="InterPro" id="IPR001312">
    <property type="entry name" value="Hexokinase"/>
</dbReference>
<dbReference type="GO" id="GO:0005536">
    <property type="term" value="F:D-glucose binding"/>
    <property type="evidence" value="ECO:0007669"/>
    <property type="project" value="InterPro"/>
</dbReference>
<evidence type="ECO:0000256" key="5">
    <source>
        <dbReference type="ARBA" id="ARBA00022741"/>
    </source>
</evidence>
<dbReference type="PROSITE" id="PS51748">
    <property type="entry name" value="HEXOKINASE_2"/>
    <property type="match status" value="1"/>
</dbReference>
<protein>
    <submittedName>
        <fullName evidence="12">Glucokinase</fullName>
        <ecNumber evidence="12">2.7.1.2</ecNumber>
    </submittedName>
</protein>
<evidence type="ECO:0000256" key="8">
    <source>
        <dbReference type="PROSITE-ProRule" id="PRU00221"/>
    </source>
</evidence>
<dbReference type="PROSITE" id="PS50082">
    <property type="entry name" value="WD_REPEATS_2"/>
    <property type="match status" value="3"/>
</dbReference>
<feature type="repeat" description="WD" evidence="8">
    <location>
        <begin position="764"/>
        <end position="803"/>
    </location>
</feature>
<name>A0A0F8DP44_CERFI</name>
<keyword evidence="4" id="KW-0677">Repeat</keyword>
<dbReference type="GO" id="GO:0008865">
    <property type="term" value="F:fructokinase activity"/>
    <property type="evidence" value="ECO:0007669"/>
    <property type="project" value="TreeGrafter"/>
</dbReference>
<dbReference type="GO" id="GO:0001678">
    <property type="term" value="P:intracellular glucose homeostasis"/>
    <property type="evidence" value="ECO:0007669"/>
    <property type="project" value="InterPro"/>
</dbReference>
<comment type="similarity">
    <text evidence="1">Belongs to the hexokinase family.</text>
</comment>